<evidence type="ECO:0000256" key="4">
    <source>
        <dbReference type="ARBA" id="ARBA00022475"/>
    </source>
</evidence>
<keyword evidence="5" id="KW-0997">Cell inner membrane</keyword>
<reference evidence="12" key="1">
    <citation type="journal article" date="2022" name="Arch. Microbiol.">
        <title>Bacteroides muris sp. nov. isolated from the cecum of wild-derived house mice.</title>
        <authorList>
            <person name="Fokt H."/>
            <person name="Unni R."/>
            <person name="Repnik U."/>
            <person name="Schmitz R.A."/>
            <person name="Bramkamp M."/>
            <person name="Baines J.F."/>
            <person name="Unterweger D."/>
        </authorList>
    </citation>
    <scope>NUCLEOTIDE SEQUENCE</scope>
    <source>
        <strain evidence="12">KH365_2</strain>
    </source>
</reference>
<dbReference type="SUPFAM" id="SSF74653">
    <property type="entry name" value="TolA/TonB C-terminal domain"/>
    <property type="match status" value="1"/>
</dbReference>
<feature type="transmembrane region" description="Helical" evidence="10">
    <location>
        <begin position="97"/>
        <end position="122"/>
    </location>
</feature>
<keyword evidence="8 10" id="KW-1133">Transmembrane helix</keyword>
<feature type="transmembrane region" description="Helical" evidence="10">
    <location>
        <begin position="271"/>
        <end position="287"/>
    </location>
</feature>
<dbReference type="GO" id="GO:0031992">
    <property type="term" value="F:energy transducer activity"/>
    <property type="evidence" value="ECO:0007669"/>
    <property type="project" value="TreeGrafter"/>
</dbReference>
<dbReference type="PROSITE" id="PS52015">
    <property type="entry name" value="TONB_CTD"/>
    <property type="match status" value="1"/>
</dbReference>
<sequence length="534" mass="60665">MVAYFLKVNVAIVLFYAFYRLFFYKDTFFGWHRTALLCFFAVSATVPLLNIQTWIMEQAPTAAMANLYASVVLPELTADAASAPADWKSILSEYANIAYWGIVALLMIRLIMQLAGIIHLACRCRKVQIGNTNIHLLPKADGPFSFFHWIFIHPSSHTEEEFNEILTHEQTHARQWHSIDVIISELVCIFCWCNPFAWLMKREIRTNLEYMADARVLENGYDSKTYQYHLLRLSHQKAAATIYNSFNILPLKKRIKMMNKKRTKEIGRTKYLMFLPLAALLLIVSNIETVARNSEIWIPALTAIEELPLSIISPEQKGETTFHVTIVDKQGKVVPNVKIQTKLTEQLLNFKTGKDGKVDITLDMNGLKHATMYATSPTGNNFIFLLSRGENTCTINMDEHQYTPPAPAPDENGIFEIVEHMPEFPDGGVSALMEYLRENIKYPEAAMKKGTQGRVIVQFVVEKDGSIANAKVLHGVDPELDKEAVRIVSVMPRWKPGMQRGQAVNVKYTVPIMFRLQKPEKIPAVRNATVAPTK</sequence>
<feature type="domain" description="TonB C-terminal" evidence="11">
    <location>
        <begin position="427"/>
        <end position="523"/>
    </location>
</feature>
<dbReference type="FunFam" id="3.30.1150.10:FF:000002">
    <property type="entry name" value="Energy transducer TonB"/>
    <property type="match status" value="1"/>
</dbReference>
<evidence type="ECO:0000256" key="6">
    <source>
        <dbReference type="ARBA" id="ARBA00022692"/>
    </source>
</evidence>
<proteinExistence type="inferred from homology"/>
<dbReference type="PANTHER" id="PTHR33446">
    <property type="entry name" value="PROTEIN TONB-RELATED"/>
    <property type="match status" value="1"/>
</dbReference>
<dbReference type="Proteomes" id="UP001143192">
    <property type="component" value="Unassembled WGS sequence"/>
</dbReference>
<comment type="subcellular location">
    <subcellularLocation>
        <location evidence="1">Cell inner membrane</location>
        <topology evidence="1">Single-pass membrane protein</topology>
        <orientation evidence="1">Periplasmic side</orientation>
    </subcellularLocation>
</comment>
<dbReference type="AlphaFoldDB" id="A0A9X2NSD7"/>
<evidence type="ECO:0000313" key="12">
    <source>
        <dbReference type="EMBL" id="MCR6503932.1"/>
    </source>
</evidence>
<evidence type="ECO:0000256" key="7">
    <source>
        <dbReference type="ARBA" id="ARBA00022927"/>
    </source>
</evidence>
<protein>
    <submittedName>
        <fullName evidence="12">M56 family metallopeptidase</fullName>
    </submittedName>
</protein>
<dbReference type="GO" id="GO:0055085">
    <property type="term" value="P:transmembrane transport"/>
    <property type="evidence" value="ECO:0007669"/>
    <property type="project" value="InterPro"/>
</dbReference>
<keyword evidence="13" id="KW-1185">Reference proteome</keyword>
<keyword evidence="3" id="KW-0813">Transport</keyword>
<evidence type="ECO:0000256" key="8">
    <source>
        <dbReference type="ARBA" id="ARBA00022989"/>
    </source>
</evidence>
<dbReference type="InterPro" id="IPR006260">
    <property type="entry name" value="TonB/TolA_C"/>
</dbReference>
<reference evidence="12" key="2">
    <citation type="submission" date="2022-04" db="EMBL/GenBank/DDBJ databases">
        <authorList>
            <person name="Fokt H."/>
            <person name="Baines J."/>
        </authorList>
    </citation>
    <scope>NUCLEOTIDE SEQUENCE</scope>
    <source>
        <strain evidence="12">KH365_2</strain>
    </source>
</reference>
<feature type="transmembrane region" description="Helical" evidence="10">
    <location>
        <begin position="6"/>
        <end position="23"/>
    </location>
</feature>
<dbReference type="GO" id="GO:0098797">
    <property type="term" value="C:plasma membrane protein complex"/>
    <property type="evidence" value="ECO:0007669"/>
    <property type="project" value="TreeGrafter"/>
</dbReference>
<organism evidence="12 13">
    <name type="scientific">Bacteroides muris</name>
    <name type="common">ex Fokt et al. 2023</name>
    <dbReference type="NCBI Taxonomy" id="2937417"/>
    <lineage>
        <taxon>Bacteria</taxon>
        <taxon>Pseudomonadati</taxon>
        <taxon>Bacteroidota</taxon>
        <taxon>Bacteroidia</taxon>
        <taxon>Bacteroidales</taxon>
        <taxon>Bacteroidaceae</taxon>
        <taxon>Bacteroides</taxon>
    </lineage>
</organism>
<dbReference type="RefSeq" id="WP_257930878.1">
    <property type="nucleotide sequence ID" value="NZ_JAMZED010000006.1"/>
</dbReference>
<keyword evidence="7" id="KW-0653">Protein transport</keyword>
<dbReference type="InterPro" id="IPR008756">
    <property type="entry name" value="Peptidase_M56"/>
</dbReference>
<feature type="transmembrane region" description="Helical" evidence="10">
    <location>
        <begin position="35"/>
        <end position="55"/>
    </location>
</feature>
<dbReference type="CDD" id="cd07341">
    <property type="entry name" value="M56_BlaR1_MecR1_like"/>
    <property type="match status" value="1"/>
</dbReference>
<dbReference type="EMBL" id="JAMZED010000006">
    <property type="protein sequence ID" value="MCR6503932.1"/>
    <property type="molecule type" value="Genomic_DNA"/>
</dbReference>
<keyword evidence="4" id="KW-1003">Cell membrane</keyword>
<evidence type="ECO:0000256" key="3">
    <source>
        <dbReference type="ARBA" id="ARBA00022448"/>
    </source>
</evidence>
<evidence type="ECO:0000313" key="13">
    <source>
        <dbReference type="Proteomes" id="UP001143192"/>
    </source>
</evidence>
<comment type="caution">
    <text evidence="12">The sequence shown here is derived from an EMBL/GenBank/DDBJ whole genome shotgun (WGS) entry which is preliminary data.</text>
</comment>
<dbReference type="GO" id="GO:0015031">
    <property type="term" value="P:protein transport"/>
    <property type="evidence" value="ECO:0007669"/>
    <property type="project" value="UniProtKB-KW"/>
</dbReference>
<evidence type="ECO:0000256" key="2">
    <source>
        <dbReference type="ARBA" id="ARBA00006555"/>
    </source>
</evidence>
<evidence type="ECO:0000256" key="9">
    <source>
        <dbReference type="ARBA" id="ARBA00023136"/>
    </source>
</evidence>
<evidence type="ECO:0000256" key="10">
    <source>
        <dbReference type="SAM" id="Phobius"/>
    </source>
</evidence>
<keyword evidence="6 10" id="KW-0812">Transmembrane</keyword>
<evidence type="ECO:0000256" key="5">
    <source>
        <dbReference type="ARBA" id="ARBA00022519"/>
    </source>
</evidence>
<dbReference type="NCBIfam" id="TIGR01352">
    <property type="entry name" value="tonB_Cterm"/>
    <property type="match status" value="1"/>
</dbReference>
<dbReference type="Pfam" id="PF05569">
    <property type="entry name" value="Peptidase_M56"/>
    <property type="match status" value="1"/>
</dbReference>
<dbReference type="Gene3D" id="3.30.1150.10">
    <property type="match status" value="1"/>
</dbReference>
<evidence type="ECO:0000256" key="1">
    <source>
        <dbReference type="ARBA" id="ARBA00004383"/>
    </source>
</evidence>
<dbReference type="PANTHER" id="PTHR33446:SF2">
    <property type="entry name" value="PROTEIN TONB"/>
    <property type="match status" value="1"/>
</dbReference>
<dbReference type="InterPro" id="IPR037682">
    <property type="entry name" value="TonB_C"/>
</dbReference>
<comment type="similarity">
    <text evidence="2">Belongs to the TonB family.</text>
</comment>
<dbReference type="InterPro" id="IPR051045">
    <property type="entry name" value="TonB-dependent_transducer"/>
</dbReference>
<dbReference type="Pfam" id="PF03544">
    <property type="entry name" value="TonB_C"/>
    <property type="match status" value="1"/>
</dbReference>
<accession>A0A9X2NSD7</accession>
<keyword evidence="9 10" id="KW-0472">Membrane</keyword>
<evidence type="ECO:0000259" key="11">
    <source>
        <dbReference type="PROSITE" id="PS52015"/>
    </source>
</evidence>
<name>A0A9X2NSD7_9BACE</name>
<gene>
    <name evidence="12" type="ORF">M1B79_04370</name>
</gene>